<sequence>MTTQNEHVMTLHHFVLILHLLAATIWVGGHLLLAICYLPTALKKKDPKIILNFEKKYEKLGMSSLALLIITGIWMAYDFGIKAETWFHFSSGFEKVVSIKLILLFCTFFCAVCAQFFIIPKLKPYNINKMAVIILTVTSIGVAMLVLGATLRYGGI</sequence>
<name>A0ABP7FI97_9FLAO</name>
<feature type="transmembrane region" description="Helical" evidence="1">
    <location>
        <begin position="60"/>
        <end position="77"/>
    </location>
</feature>
<proteinExistence type="predicted"/>
<keyword evidence="3" id="KW-1185">Reference proteome</keyword>
<keyword evidence="1" id="KW-1133">Transmembrane helix</keyword>
<evidence type="ECO:0000256" key="1">
    <source>
        <dbReference type="SAM" id="Phobius"/>
    </source>
</evidence>
<keyword evidence="1" id="KW-0472">Membrane</keyword>
<dbReference type="EMBL" id="BAABDT010000004">
    <property type="protein sequence ID" value="GAA3738940.1"/>
    <property type="molecule type" value="Genomic_DNA"/>
</dbReference>
<evidence type="ECO:0000313" key="3">
    <source>
        <dbReference type="Proteomes" id="UP001501367"/>
    </source>
</evidence>
<evidence type="ECO:0000313" key="2">
    <source>
        <dbReference type="EMBL" id="GAA3738940.1"/>
    </source>
</evidence>
<feature type="transmembrane region" description="Helical" evidence="1">
    <location>
        <begin position="97"/>
        <end position="119"/>
    </location>
</feature>
<comment type="caution">
    <text evidence="2">The sequence shown here is derived from an EMBL/GenBank/DDBJ whole genome shotgun (WGS) entry which is preliminary data.</text>
</comment>
<organism evidence="2 3">
    <name type="scientific">Flavobacterium ginsengisoli</name>
    <dbReference type="NCBI Taxonomy" id="871694"/>
    <lineage>
        <taxon>Bacteria</taxon>
        <taxon>Pseudomonadati</taxon>
        <taxon>Bacteroidota</taxon>
        <taxon>Flavobacteriia</taxon>
        <taxon>Flavobacteriales</taxon>
        <taxon>Flavobacteriaceae</taxon>
        <taxon>Flavobacterium</taxon>
    </lineage>
</organism>
<dbReference type="Proteomes" id="UP001501367">
    <property type="component" value="Unassembled WGS sequence"/>
</dbReference>
<feature type="transmembrane region" description="Helical" evidence="1">
    <location>
        <begin position="14"/>
        <end position="39"/>
    </location>
</feature>
<accession>A0ABP7FI97</accession>
<gene>
    <name evidence="2" type="ORF">GCM10022422_23020</name>
</gene>
<feature type="transmembrane region" description="Helical" evidence="1">
    <location>
        <begin position="131"/>
        <end position="151"/>
    </location>
</feature>
<protein>
    <submittedName>
        <fullName evidence="2">CopD family protein</fullName>
    </submittedName>
</protein>
<reference evidence="3" key="1">
    <citation type="journal article" date="2019" name="Int. J. Syst. Evol. Microbiol.">
        <title>The Global Catalogue of Microorganisms (GCM) 10K type strain sequencing project: providing services to taxonomists for standard genome sequencing and annotation.</title>
        <authorList>
            <consortium name="The Broad Institute Genomics Platform"/>
            <consortium name="The Broad Institute Genome Sequencing Center for Infectious Disease"/>
            <person name="Wu L."/>
            <person name="Ma J."/>
        </authorList>
    </citation>
    <scope>NUCLEOTIDE SEQUENCE [LARGE SCALE GENOMIC DNA]</scope>
    <source>
        <strain evidence="3">JCM 17336</strain>
    </source>
</reference>
<keyword evidence="1" id="KW-0812">Transmembrane</keyword>